<dbReference type="SUPFAM" id="SSF55729">
    <property type="entry name" value="Acyl-CoA N-acyltransferases (Nat)"/>
    <property type="match status" value="1"/>
</dbReference>
<name>A0ABT5ECW2_9BACT</name>
<evidence type="ECO:0000313" key="2">
    <source>
        <dbReference type="Proteomes" id="UP001221686"/>
    </source>
</evidence>
<dbReference type="EC" id="2.3.1.-" evidence="1"/>
<dbReference type="InterPro" id="IPR016181">
    <property type="entry name" value="Acyl_CoA_acyltransferase"/>
</dbReference>
<dbReference type="Gene3D" id="3.40.630.30">
    <property type="match status" value="1"/>
</dbReference>
<dbReference type="GO" id="GO:0016746">
    <property type="term" value="F:acyltransferase activity"/>
    <property type="evidence" value="ECO:0007669"/>
    <property type="project" value="UniProtKB-KW"/>
</dbReference>
<keyword evidence="2" id="KW-1185">Reference proteome</keyword>
<organism evidence="1 2">
    <name type="scientific">Nannocystis bainbridge</name>
    <dbReference type="NCBI Taxonomy" id="2995303"/>
    <lineage>
        <taxon>Bacteria</taxon>
        <taxon>Pseudomonadati</taxon>
        <taxon>Myxococcota</taxon>
        <taxon>Polyangia</taxon>
        <taxon>Nannocystales</taxon>
        <taxon>Nannocystaceae</taxon>
        <taxon>Nannocystis</taxon>
    </lineage>
</organism>
<dbReference type="Pfam" id="PF12746">
    <property type="entry name" value="GNAT_acetyltran"/>
    <property type="match status" value="1"/>
</dbReference>
<gene>
    <name evidence="1" type="ORF">POL25_42910</name>
</gene>
<comment type="caution">
    <text evidence="1">The sequence shown here is derived from an EMBL/GenBank/DDBJ whole genome shotgun (WGS) entry which is preliminary data.</text>
</comment>
<accession>A0ABT5ECW2</accession>
<dbReference type="InterPro" id="IPR027365">
    <property type="entry name" value="GNAT_acetyltra_YdfB-like"/>
</dbReference>
<dbReference type="EMBL" id="JAQNDL010000005">
    <property type="protein sequence ID" value="MDC0723712.1"/>
    <property type="molecule type" value="Genomic_DNA"/>
</dbReference>
<evidence type="ECO:0000313" key="1">
    <source>
        <dbReference type="EMBL" id="MDC0723712.1"/>
    </source>
</evidence>
<dbReference type="Proteomes" id="UP001221686">
    <property type="component" value="Unassembled WGS sequence"/>
</dbReference>
<proteinExistence type="predicted"/>
<keyword evidence="1" id="KW-0012">Acyltransferase</keyword>
<sequence length="251" mass="26969">MLIELEAQDYPRVRPLFRASYPNLAFVHAVLERAIPGCVWAGSGEREFAVALVATEAPFCFAAGAVTPALLDEMRALLADRPPIKLVHPRGLASAAPQLGFVAAERAQFGPGPGGYAPRDLRAPPGFELAAVDGHLFSRLNWRDPVLAIFGSVANYLRHGFGVCLLHDDQLVAEIHGVVGGGLCEFGCHTRADYRRRGLSSLVLGAACKHAVALGLAPFTTFDAGKIESEALSRSAGLHYEFHYPISQRIC</sequence>
<protein>
    <submittedName>
        <fullName evidence="1">GNAT family N-acetyltransferase</fullName>
        <ecNumber evidence="1">2.3.1.-</ecNumber>
    </submittedName>
</protein>
<reference evidence="1 2" key="1">
    <citation type="submission" date="2022-11" db="EMBL/GenBank/DDBJ databases">
        <title>Minimal conservation of predation-associated metabolite biosynthetic gene clusters underscores biosynthetic potential of Myxococcota including descriptions for ten novel species: Archangium lansinium sp. nov., Myxococcus landrumus sp. nov., Nannocystis bai.</title>
        <authorList>
            <person name="Ahearne A."/>
            <person name="Stevens C."/>
            <person name="Dowd S."/>
        </authorList>
    </citation>
    <scope>NUCLEOTIDE SEQUENCE [LARGE SCALE GENOMIC DNA]</scope>
    <source>
        <strain evidence="1 2">BB15-2</strain>
    </source>
</reference>
<keyword evidence="1" id="KW-0808">Transferase</keyword>
<dbReference type="RefSeq" id="WP_272092257.1">
    <property type="nucleotide sequence ID" value="NZ_JAQNDL010000005.1"/>
</dbReference>